<dbReference type="Proteomes" id="UP000292957">
    <property type="component" value="Unassembled WGS sequence"/>
</dbReference>
<feature type="domain" description="DUF6589" evidence="1">
    <location>
        <begin position="1"/>
        <end position="58"/>
    </location>
</feature>
<evidence type="ECO:0000313" key="2">
    <source>
        <dbReference type="EMBL" id="TBU21122.1"/>
    </source>
</evidence>
<organism evidence="2">
    <name type="scientific">Dichomitus squalens</name>
    <dbReference type="NCBI Taxonomy" id="114155"/>
    <lineage>
        <taxon>Eukaryota</taxon>
        <taxon>Fungi</taxon>
        <taxon>Dikarya</taxon>
        <taxon>Basidiomycota</taxon>
        <taxon>Agaricomycotina</taxon>
        <taxon>Agaricomycetes</taxon>
        <taxon>Polyporales</taxon>
        <taxon>Polyporaceae</taxon>
        <taxon>Dichomitus</taxon>
    </lineage>
</organism>
<reference evidence="2" key="1">
    <citation type="submission" date="2019-01" db="EMBL/GenBank/DDBJ databases">
        <title>Draft genome sequences of three monokaryotic isolates of the white-rot basidiomycete fungus Dichomitus squalens.</title>
        <authorList>
            <consortium name="DOE Joint Genome Institute"/>
            <person name="Lopez S.C."/>
            <person name="Andreopoulos B."/>
            <person name="Pangilinan J."/>
            <person name="Lipzen A."/>
            <person name="Riley R."/>
            <person name="Ahrendt S."/>
            <person name="Ng V."/>
            <person name="Barry K."/>
            <person name="Daum C."/>
            <person name="Grigoriev I.V."/>
            <person name="Hilden K.S."/>
            <person name="Makela M.R."/>
            <person name="de Vries R.P."/>
        </authorList>
    </citation>
    <scope>NUCLEOTIDE SEQUENCE [LARGE SCALE GENOMIC DNA]</scope>
    <source>
        <strain evidence="2">OM18370.1</strain>
    </source>
</reference>
<evidence type="ECO:0000259" key="1">
    <source>
        <dbReference type="Pfam" id="PF20231"/>
    </source>
</evidence>
<feature type="non-terminal residue" evidence="2">
    <location>
        <position position="101"/>
    </location>
</feature>
<name>A0A4Q9M5R3_9APHY</name>
<dbReference type="EMBL" id="ML143727">
    <property type="protein sequence ID" value="TBU21122.1"/>
    <property type="molecule type" value="Genomic_DNA"/>
</dbReference>
<accession>A0A4Q9M5R3</accession>
<gene>
    <name evidence="2" type="ORF">BD311DRAFT_627706</name>
</gene>
<dbReference type="OrthoDB" id="4743193at2759"/>
<dbReference type="InterPro" id="IPR046496">
    <property type="entry name" value="DUF6589"/>
</dbReference>
<proteinExistence type="predicted"/>
<sequence>VDWVIELLNMLIKVIYGGEGSNYTKERILLESVLVLIYRNCHANMERNFALPGLSTRHAKKDMRKTFHEILKRMEERGPNEYRARRKSKYVIPDAVGKGAA</sequence>
<dbReference type="AlphaFoldDB" id="A0A4Q9M5R3"/>
<protein>
    <recommendedName>
        <fullName evidence="1">DUF6589 domain-containing protein</fullName>
    </recommendedName>
</protein>
<feature type="non-terminal residue" evidence="2">
    <location>
        <position position="1"/>
    </location>
</feature>
<dbReference type="Pfam" id="PF20231">
    <property type="entry name" value="DUF6589"/>
    <property type="match status" value="1"/>
</dbReference>